<dbReference type="EMBL" id="CP000086">
    <property type="protein sequence ID" value="ABC37127.1"/>
    <property type="molecule type" value="Genomic_DNA"/>
</dbReference>
<reference evidence="2 3" key="1">
    <citation type="journal article" date="2005" name="BMC Genomics">
        <title>Bacterial genome adaptation to niches: divergence of the potential virulence genes in three Burkholderia species of different survival strategies.</title>
        <authorList>
            <person name="Kim H.S."/>
            <person name="Schell M.A."/>
            <person name="Yu Y."/>
            <person name="Ulrich R.L."/>
            <person name="Sarria S.H."/>
            <person name="Nierman W.C."/>
            <person name="DeShazer D."/>
        </authorList>
    </citation>
    <scope>NUCLEOTIDE SEQUENCE [LARGE SCALE GENOMIC DNA]</scope>
    <source>
        <strain evidence="3">ATCC 700388 / DSM 13276 / CCUG 48851 / CIP 106301 / E264</strain>
    </source>
</reference>
<evidence type="ECO:0000313" key="3">
    <source>
        <dbReference type="Proteomes" id="UP000001930"/>
    </source>
</evidence>
<dbReference type="Proteomes" id="UP000001930">
    <property type="component" value="Chromosome I"/>
</dbReference>
<gene>
    <name evidence="2" type="ordered locus">BTH_I2826</name>
</gene>
<organism evidence="2 3">
    <name type="scientific">Burkholderia thailandensis (strain ATCC 700388 / DSM 13276 / CCUG 48851 / CIP 106301 / E264)</name>
    <dbReference type="NCBI Taxonomy" id="271848"/>
    <lineage>
        <taxon>Bacteria</taxon>
        <taxon>Pseudomonadati</taxon>
        <taxon>Pseudomonadota</taxon>
        <taxon>Betaproteobacteria</taxon>
        <taxon>Burkholderiales</taxon>
        <taxon>Burkholderiaceae</taxon>
        <taxon>Burkholderia</taxon>
        <taxon>pseudomallei group</taxon>
    </lineage>
</organism>
<dbReference type="HOGENOM" id="CLU_145262_0_0_4"/>
<name>Q2SUR1_BURTA</name>
<sequence>MARAAPPREKPHMKPLSFHLDPIALPSFHTPRAAARERSAPNRVRAAPADYRVLMSIRVGTDNLPRVRRLLHQVLGAALDIYTAVIDTKTGQACLQLELARTSVPDAMSSIMHALPEAEFGPIRRAPQALAPRATRMRTSGSPPAERAESQRNARVTHQPFDA</sequence>
<accession>Q2SUR1</accession>
<dbReference type="AlphaFoldDB" id="Q2SUR1"/>
<feature type="region of interest" description="Disordered" evidence="1">
    <location>
        <begin position="130"/>
        <end position="163"/>
    </location>
</feature>
<evidence type="ECO:0000256" key="1">
    <source>
        <dbReference type="SAM" id="MobiDB-lite"/>
    </source>
</evidence>
<evidence type="ECO:0000313" key="2">
    <source>
        <dbReference type="EMBL" id="ABC37127.1"/>
    </source>
</evidence>
<dbReference type="KEGG" id="bte:BTH_I2826"/>
<proteinExistence type="predicted"/>
<keyword evidence="3" id="KW-1185">Reference proteome</keyword>
<protein>
    <submittedName>
        <fullName evidence="2">Uncharacterized protein</fullName>
    </submittedName>
</protein>